<dbReference type="EMBL" id="OCNH01000003">
    <property type="protein sequence ID" value="SOD93533.1"/>
    <property type="molecule type" value="Genomic_DNA"/>
</dbReference>
<gene>
    <name evidence="1" type="ORF">SAMN06269250_4528</name>
</gene>
<proteinExistence type="predicted"/>
<dbReference type="Pfam" id="PF06348">
    <property type="entry name" value="DUF1059"/>
    <property type="match status" value="1"/>
</dbReference>
<accession>A0A286GDD2</accession>
<keyword evidence="2" id="KW-1185">Reference proteome</keyword>
<evidence type="ECO:0000313" key="2">
    <source>
        <dbReference type="Proteomes" id="UP000219452"/>
    </source>
</evidence>
<dbReference type="AlphaFoldDB" id="A0A286GDD2"/>
<dbReference type="RefSeq" id="WP_097128528.1">
    <property type="nucleotide sequence ID" value="NZ_OCNH01000003.1"/>
</dbReference>
<protein>
    <submittedName>
        <fullName evidence="1">Predicted small metal-binding protein</fullName>
    </submittedName>
</protein>
<organism evidence="1 2">
    <name type="scientific">Spirosoma fluviale</name>
    <dbReference type="NCBI Taxonomy" id="1597977"/>
    <lineage>
        <taxon>Bacteria</taxon>
        <taxon>Pseudomonadati</taxon>
        <taxon>Bacteroidota</taxon>
        <taxon>Cytophagia</taxon>
        <taxon>Cytophagales</taxon>
        <taxon>Cytophagaceae</taxon>
        <taxon>Spirosoma</taxon>
    </lineage>
</organism>
<name>A0A286GDD2_9BACT</name>
<sequence length="58" mass="6167">MKTLHCRDAGFDCEAVVRADTDEEVLAQAAQHAQQVHGVTVTPELAAGLKGLIHDEVA</sequence>
<reference evidence="2" key="1">
    <citation type="submission" date="2017-09" db="EMBL/GenBank/DDBJ databases">
        <authorList>
            <person name="Varghese N."/>
            <person name="Submissions S."/>
        </authorList>
    </citation>
    <scope>NUCLEOTIDE SEQUENCE [LARGE SCALE GENOMIC DNA]</scope>
    <source>
        <strain evidence="2">DSM 29961</strain>
    </source>
</reference>
<dbReference type="InterPro" id="IPR009409">
    <property type="entry name" value="DUF1059"/>
</dbReference>
<dbReference type="Proteomes" id="UP000219452">
    <property type="component" value="Unassembled WGS sequence"/>
</dbReference>
<evidence type="ECO:0000313" key="1">
    <source>
        <dbReference type="EMBL" id="SOD93533.1"/>
    </source>
</evidence>